<organism evidence="1 2">
    <name type="scientific">Leptospira santarosai serovar Arenal str. MAVJ 401</name>
    <dbReference type="NCBI Taxonomy" id="1049976"/>
    <lineage>
        <taxon>Bacteria</taxon>
        <taxon>Pseudomonadati</taxon>
        <taxon>Spirochaetota</taxon>
        <taxon>Spirochaetia</taxon>
        <taxon>Leptospirales</taxon>
        <taxon>Leptospiraceae</taxon>
        <taxon>Leptospira</taxon>
    </lineage>
</organism>
<comment type="caution">
    <text evidence="1">The sequence shown here is derived from an EMBL/GenBank/DDBJ whole genome shotgun (WGS) entry which is preliminary data.</text>
</comment>
<dbReference type="EMBL" id="AHMU02000077">
    <property type="protein sequence ID" value="EMN19754.1"/>
    <property type="molecule type" value="Genomic_DNA"/>
</dbReference>
<dbReference type="Proteomes" id="UP000012106">
    <property type="component" value="Unassembled WGS sequence"/>
</dbReference>
<evidence type="ECO:0000313" key="2">
    <source>
        <dbReference type="Proteomes" id="UP000012106"/>
    </source>
</evidence>
<evidence type="ECO:0000313" key="1">
    <source>
        <dbReference type="EMBL" id="EMN19754.1"/>
    </source>
</evidence>
<proteinExistence type="predicted"/>
<sequence>MTTGKSTSGIWETPILENPTDPNIIIADIIIQEKIGLRIDTLESKKNLFKV</sequence>
<gene>
    <name evidence="1" type="ORF">LEP1GSC063_2117</name>
</gene>
<name>M6JCY6_9LEPT</name>
<dbReference type="AlphaFoldDB" id="M6JCY6"/>
<reference evidence="1 2" key="1">
    <citation type="submission" date="2013-01" db="EMBL/GenBank/DDBJ databases">
        <authorList>
            <person name="Harkins D.M."/>
            <person name="Durkin A.S."/>
            <person name="Brinkac L.M."/>
            <person name="Haft D.H."/>
            <person name="Selengut J.D."/>
            <person name="Sanka R."/>
            <person name="DePew J."/>
            <person name="Purushe J."/>
            <person name="Hartskeerl R.A."/>
            <person name="Ahmed A."/>
            <person name="van der Linden H."/>
            <person name="Goris M.G.A."/>
            <person name="Vinetz J.M."/>
            <person name="Sutton G.G."/>
            <person name="Nierman W.C."/>
            <person name="Fouts D.E."/>
        </authorList>
    </citation>
    <scope>NUCLEOTIDE SEQUENCE [LARGE SCALE GENOMIC DNA]</scope>
    <source>
        <strain evidence="1 2">MAVJ 401</strain>
    </source>
</reference>
<protein>
    <submittedName>
        <fullName evidence="1">Uncharacterized protein</fullName>
    </submittedName>
</protein>
<accession>M6JCY6</accession>